<evidence type="ECO:0000259" key="3">
    <source>
        <dbReference type="SMART" id="SM01307"/>
    </source>
</evidence>
<feature type="compositionally biased region" description="Polar residues" evidence="2">
    <location>
        <begin position="1565"/>
        <end position="1582"/>
    </location>
</feature>
<feature type="region of interest" description="Disordered" evidence="2">
    <location>
        <begin position="1622"/>
        <end position="1645"/>
    </location>
</feature>
<dbReference type="InterPro" id="IPR016024">
    <property type="entry name" value="ARM-type_fold"/>
</dbReference>
<dbReference type="Proteomes" id="UP001359485">
    <property type="component" value="Unassembled WGS sequence"/>
</dbReference>
<feature type="compositionally biased region" description="Basic and acidic residues" evidence="2">
    <location>
        <begin position="1333"/>
        <end position="1343"/>
    </location>
</feature>
<gene>
    <name evidence="6" type="ORF">RUM44_000075</name>
</gene>
<dbReference type="SUPFAM" id="SSF48371">
    <property type="entry name" value="ARM repeat"/>
    <property type="match status" value="2"/>
</dbReference>
<sequence>MAVASWMLRERTFRTGRSFSRHKSENEEDSVDLDANKGANENAYEILSNICKRQGLTDGRRLGYLNVFTKLIEQMSTSKEEFFISKEEMLCCLKVGIVSDNTLVRAGGLRVIRYFISTPDDVVLLNKLQIPNLIARGIDLVLKNDHERIQAFRLSLKMLNICPKYFSAAITRSLVSLANSISENKDRMANSCLAILCQLCILNPELLLECNGQTAILRSTLEISHARINECLVGCLLFLMNKPEIRTKANIQLEYLTSIYCDWQRKRTKKDQSNIYSSSMLSILAALRTWTGVFYLCQPNNASGMKAIVDVLYLNQFEVRKAILELLYEIFGLGYEDWAGDVVPSLRSIDPSKYQDLWSLSEKFIVAEGKDILPHKAYSRPNLTEVHTALIVYSLLECGLLSALVEVIITDAILSVQAVILLGFILNLSHKLLPPEIIELSPRLPTLVHYAANGQPRERTQALMAVSFLCKIHEAFKNRPAPFSLFLHQLVYLKNSILATGNWYKLRGVQNNSEVLIKQQKSVRKKTSGMQIKNVDDHIKESQILTLKDPTKWGWDHIRTSLKCQNDSFITLEEPQHRNFIRKLMTFYKPSSDEYSSMKCNFKTQDNNIYTTTSFALWNFLLLTDEGEPKKILMEFLTDLHSKLKEIISESNIHEILFSPQQLNSTMCQHYFLMVGLMLSTESGVRALEKCSILPTLMEIVENSKHELYVKLILSSLNYNTSSMARDILSKAMSSPTDSIRMYSTELLLVLARGNVHHFSKWGLDLLIGQMYDENKVIATASINILHELSYDQVRFTLDLVAFYREPRKSLLCDNKKYAFQEYLESLINIRPSLLHLGDKGRLLLIRFLSTSSGFMFLNDANFVQNELENWEKEYNYRYVGLMEGDLHDNLTLYQRTEDGKYSRRFINNKHRWKDVYVYPHLYGELSQHEKGFQALVQNGFIFKMIQVIQNGNCGTDAEIMELKSSLWGLSNMATSTFGLQLLEQDNLVQKIVFIAQKSPVLTVRATAFYSICLISTTVDGANALSKYGWYSVRHNRCEKWPIIQTEYLLMDEANDLKTQDDYESASSITYESDDAESITYDNPKLPYDCKGSLTKVKKASTLPTGMIPNFEEKYKLERGTMESQSSEGSDDAVKTQGVPIVRRNHQRSYSESTYRKKRHSSDTSHDGSEGYQKLSFQDAVGLATLQSLHNYRRPEVISTLNSELEQSEFRKSVSSQDRVSNSPISDFEAPNPPKLFSNASSTSLSSLVQTSQFVKNETKVSHCTYQGISLPKILTEFLVMTEMTVEAREDRKGLRKRGSHSFSEMQQVKELEEEEVEEDVKSSCSSNNSDSEESKVTGKTVKEEGRIRHDPANCIECCMKVCKEKRQRRISNEGYRFRTDMKSSHGNLQENSPVQSRWRSRTLSENVFNSFTCDYGDCLTNVETRRDGGPDGCQETEPDASSSSGHATHKEAISQTKIRRDVLKHISRMCNPVWAKASEQSLLHFKQSHPNIFQDPCLYSNVCDILSNSACRVTARRFIQELFLDVSFLKVFEDAANVLEQYSSATTAPRLNLSGDAPAPDCSNPISLRNPNDVSTDKGYSSEETAVPKTMLVMPKSKCTSPTNLTTLFENVTASHFEQFSNTENNQSSSSHVQLIYNSNEETI</sequence>
<feature type="region of interest" description="Disordered" evidence="2">
    <location>
        <begin position="1119"/>
        <end position="1171"/>
    </location>
</feature>
<evidence type="ECO:0000313" key="6">
    <source>
        <dbReference type="EMBL" id="KAK6634828.1"/>
    </source>
</evidence>
<name>A0ABR1B4F8_POLSC</name>
<evidence type="ECO:0000313" key="7">
    <source>
        <dbReference type="Proteomes" id="UP001359485"/>
    </source>
</evidence>
<evidence type="ECO:0000259" key="5">
    <source>
        <dbReference type="SMART" id="SM01310"/>
    </source>
</evidence>
<evidence type="ECO:0000256" key="1">
    <source>
        <dbReference type="ARBA" id="ARBA00008878"/>
    </source>
</evidence>
<dbReference type="Pfam" id="PF14664">
    <property type="entry name" value="RICTOR_N"/>
    <property type="match status" value="1"/>
</dbReference>
<proteinExistence type="inferred from homology"/>
<feature type="domain" description="Rapamycin-insensitive companion of mTOR middle" evidence="3">
    <location>
        <begin position="530"/>
        <end position="754"/>
    </location>
</feature>
<comment type="similarity">
    <text evidence="1">Belongs to the RICTOR family.</text>
</comment>
<dbReference type="SMART" id="SM01310">
    <property type="entry name" value="RICTOR_V"/>
    <property type="match status" value="1"/>
</dbReference>
<comment type="caution">
    <text evidence="6">The sequence shown here is derived from an EMBL/GenBank/DDBJ whole genome shotgun (WGS) entry which is preliminary data.</text>
</comment>
<dbReference type="Pfam" id="PF14666">
    <property type="entry name" value="RICTOR_M"/>
    <property type="match status" value="1"/>
</dbReference>
<feature type="domain" description="Rapamycin-insensitive companion of mTOR N-terminal" evidence="4">
    <location>
        <begin position="62"/>
        <end position="434"/>
    </location>
</feature>
<feature type="region of interest" description="Disordered" evidence="2">
    <location>
        <begin position="1290"/>
        <end position="1343"/>
    </location>
</feature>
<dbReference type="InterPro" id="IPR029452">
    <property type="entry name" value="RICTOR_V"/>
</dbReference>
<dbReference type="InterPro" id="IPR029451">
    <property type="entry name" value="RICTOR_M"/>
</dbReference>
<feature type="compositionally biased region" description="Polar residues" evidence="2">
    <location>
        <begin position="1213"/>
        <end position="1225"/>
    </location>
</feature>
<dbReference type="PANTHER" id="PTHR13298:SF11">
    <property type="entry name" value="RAPAMYCIN-INSENSITIVE COMPANION OF MTOR"/>
    <property type="match status" value="1"/>
</dbReference>
<dbReference type="InterPro" id="IPR029453">
    <property type="entry name" value="Rictor_IV"/>
</dbReference>
<feature type="region of interest" description="Disordered" evidence="2">
    <location>
        <begin position="1556"/>
        <end position="1582"/>
    </location>
</feature>
<keyword evidence="7" id="KW-1185">Reference proteome</keyword>
<dbReference type="SMART" id="SM01303">
    <property type="entry name" value="RasGEF_N_2"/>
    <property type="match status" value="1"/>
</dbReference>
<reference evidence="6 7" key="1">
    <citation type="submission" date="2023-09" db="EMBL/GenBank/DDBJ databases">
        <title>Genomes of two closely related lineages of the louse Polyplax serrata with different host specificities.</title>
        <authorList>
            <person name="Martinu J."/>
            <person name="Tarabai H."/>
            <person name="Stefka J."/>
            <person name="Hypsa V."/>
        </authorList>
    </citation>
    <scope>NUCLEOTIDE SEQUENCE [LARGE SCALE GENOMIC DNA]</scope>
    <source>
        <strain evidence="6">98ZLc_SE</strain>
    </source>
</reference>
<dbReference type="SMART" id="SM01307">
    <property type="entry name" value="RICTOR_M"/>
    <property type="match status" value="1"/>
</dbReference>
<evidence type="ECO:0000259" key="4">
    <source>
        <dbReference type="SMART" id="SM01308"/>
    </source>
</evidence>
<evidence type="ECO:0008006" key="8">
    <source>
        <dbReference type="Google" id="ProtNLM"/>
    </source>
</evidence>
<organism evidence="6 7">
    <name type="scientific">Polyplax serrata</name>
    <name type="common">Common mouse louse</name>
    <dbReference type="NCBI Taxonomy" id="468196"/>
    <lineage>
        <taxon>Eukaryota</taxon>
        <taxon>Metazoa</taxon>
        <taxon>Ecdysozoa</taxon>
        <taxon>Arthropoda</taxon>
        <taxon>Hexapoda</taxon>
        <taxon>Insecta</taxon>
        <taxon>Pterygota</taxon>
        <taxon>Neoptera</taxon>
        <taxon>Paraneoptera</taxon>
        <taxon>Psocodea</taxon>
        <taxon>Troctomorpha</taxon>
        <taxon>Phthiraptera</taxon>
        <taxon>Anoplura</taxon>
        <taxon>Polyplacidae</taxon>
        <taxon>Polyplax</taxon>
    </lineage>
</organism>
<evidence type="ECO:0000256" key="2">
    <source>
        <dbReference type="SAM" id="MobiDB-lite"/>
    </source>
</evidence>
<feature type="region of interest" description="Disordered" evidence="2">
    <location>
        <begin position="1208"/>
        <end position="1233"/>
    </location>
</feature>
<feature type="region of interest" description="Disordered" evidence="2">
    <location>
        <begin position="1428"/>
        <end position="1455"/>
    </location>
</feature>
<accession>A0ABR1B4F8</accession>
<dbReference type="InterPro" id="IPR028267">
    <property type="entry name" value="Pianissimo_N"/>
</dbReference>
<dbReference type="Pfam" id="PF14663">
    <property type="entry name" value="RasGEF_N_2"/>
    <property type="match status" value="1"/>
</dbReference>
<feature type="domain" description="Rapamycin-insensitive companion of mTOR" evidence="5">
    <location>
        <begin position="960"/>
        <end position="1032"/>
    </location>
</feature>
<dbReference type="SMART" id="SM01308">
    <property type="entry name" value="RICTOR_N"/>
    <property type="match status" value="1"/>
</dbReference>
<dbReference type="Pfam" id="PF14668">
    <property type="entry name" value="RICTOR_V"/>
    <property type="match status" value="1"/>
</dbReference>
<dbReference type="InterPro" id="IPR028268">
    <property type="entry name" value="Pianissimo_fam"/>
</dbReference>
<protein>
    <recommendedName>
        <fullName evidence="8">Rapamycin-insensitive companion of mTOR</fullName>
    </recommendedName>
</protein>
<dbReference type="PANTHER" id="PTHR13298">
    <property type="entry name" value="CYTOSOLIC REGULATOR PIANISSIMO"/>
    <property type="match status" value="1"/>
</dbReference>
<dbReference type="EMBL" id="JAWJWF010000003">
    <property type="protein sequence ID" value="KAK6634828.1"/>
    <property type="molecule type" value="Genomic_DNA"/>
</dbReference>